<evidence type="ECO:0008006" key="3">
    <source>
        <dbReference type="Google" id="ProtNLM"/>
    </source>
</evidence>
<evidence type="ECO:0000313" key="1">
    <source>
        <dbReference type="EMBL" id="AKO61999.1"/>
    </source>
</evidence>
<sequence>MKIKVKKEMRLDELIKWARSNPELSKGKNFFTTGNGDGIVRFQKDTNECTTSVCVPLDAPFEVEVEEEITEETKFDRLFEVFEVSEGEYSPTSNRNTSINESLNDDRCFPIKAFYILNDDLTMTLIWKDGELIK</sequence>
<organism evidence="1 2">
    <name type="scientific">Staphylococcus phage 55-2</name>
    <dbReference type="NCBI Taxonomy" id="1675528"/>
    <lineage>
        <taxon>Viruses</taxon>
        <taxon>Duplodnaviria</taxon>
        <taxon>Heunggongvirae</taxon>
        <taxon>Uroviricota</taxon>
        <taxon>Caudoviricetes</taxon>
        <taxon>Azeredovirinae</taxon>
        <taxon>Phietavirus</taxon>
        <taxon>Phietavirus pv55</taxon>
    </lineage>
</organism>
<dbReference type="EMBL" id="KR709302">
    <property type="protein sequence ID" value="AKO61999.1"/>
    <property type="molecule type" value="Genomic_DNA"/>
</dbReference>
<reference evidence="1 2" key="1">
    <citation type="journal article" date="2015" name="PLoS Genet.">
        <title>Virus Satellites Drive Viral Evolution and Ecology.</title>
        <authorList>
            <person name="Frigols B."/>
            <person name="Quiles-Puchalt N."/>
            <person name="Mir-Sanchis I."/>
            <person name="Donderis J."/>
            <person name="Elena S.F."/>
            <person name="Buckling A."/>
            <person name="Novick R.P."/>
            <person name="Marina A."/>
            <person name="Penades J.R."/>
        </authorList>
    </citation>
    <scope>NUCLEOTIDE SEQUENCE [LARGE SCALE GENOMIC DNA]</scope>
</reference>
<accession>A0A0H4IPW3</accession>
<evidence type="ECO:0000313" key="2">
    <source>
        <dbReference type="Proteomes" id="UP000228586"/>
    </source>
</evidence>
<name>A0A0H4IPW3_9CAUD</name>
<protein>
    <recommendedName>
        <fullName evidence="3">Phage PVL protein</fullName>
    </recommendedName>
</protein>
<proteinExistence type="predicted"/>
<dbReference type="Proteomes" id="UP000228586">
    <property type="component" value="Segment"/>
</dbReference>